<evidence type="ECO:0008006" key="3">
    <source>
        <dbReference type="Google" id="ProtNLM"/>
    </source>
</evidence>
<gene>
    <name evidence="1" type="ORF">LEL_10496</name>
</gene>
<dbReference type="EMBL" id="AZHF01000013">
    <property type="protein sequence ID" value="OAA66397.1"/>
    <property type="molecule type" value="Genomic_DNA"/>
</dbReference>
<dbReference type="SUPFAM" id="SSF56112">
    <property type="entry name" value="Protein kinase-like (PK-like)"/>
    <property type="match status" value="1"/>
</dbReference>
<sequence>MTNPDYSGYLESVYPGTTWETKRLTGGVVNSTHRATKLSGDAGPASLVLKHAHPYVESAGPKLHFSTGRQAVEAAILRLWDRGGLLFDSRQTGPAWNTPRLLRHDYGKESVLKISDSNQEASILLLSDLGRLVNIVDFIKAAAKDSSIASADQVSKLGHNTGSIMALVHSPETAQKIQADPQTYEKLSQSVSKNIVWEFAVFPIKNRIKDHYNAENLYNATVEEYKNPKYTYRPALSFGDFHPGSILLADPALEVNLTPILVDWEFGSANGRGINGDIAQFLSSMRCEIIDAKDDLVLHQLLLLYVEGFCSAYRDAAQLRVKRDPQDSNLQLLRSTFSLHGRENINLAHDIYQASSRSKEMVDAGVWFLERAGDSAEHFVSDPNWGELHKECHGLLQSLFFLE</sequence>
<accession>A0A167YJV6</accession>
<protein>
    <recommendedName>
        <fullName evidence="3">Protein kinase-like domain protein</fullName>
    </recommendedName>
</protein>
<organism evidence="1 2">
    <name type="scientific">Akanthomyces lecanii RCEF 1005</name>
    <dbReference type="NCBI Taxonomy" id="1081108"/>
    <lineage>
        <taxon>Eukaryota</taxon>
        <taxon>Fungi</taxon>
        <taxon>Dikarya</taxon>
        <taxon>Ascomycota</taxon>
        <taxon>Pezizomycotina</taxon>
        <taxon>Sordariomycetes</taxon>
        <taxon>Hypocreomycetidae</taxon>
        <taxon>Hypocreales</taxon>
        <taxon>Cordycipitaceae</taxon>
        <taxon>Akanthomyces</taxon>
        <taxon>Cordyceps confragosa</taxon>
    </lineage>
</organism>
<proteinExistence type="predicted"/>
<dbReference type="OrthoDB" id="25129at2759"/>
<name>A0A167YJV6_CORDF</name>
<dbReference type="AlphaFoldDB" id="A0A167YJV6"/>
<dbReference type="Proteomes" id="UP000076881">
    <property type="component" value="Unassembled WGS sequence"/>
</dbReference>
<dbReference type="InterPro" id="IPR011009">
    <property type="entry name" value="Kinase-like_dom_sf"/>
</dbReference>
<evidence type="ECO:0000313" key="2">
    <source>
        <dbReference type="Proteomes" id="UP000076881"/>
    </source>
</evidence>
<keyword evidence="2" id="KW-1185">Reference proteome</keyword>
<reference evidence="1 2" key="1">
    <citation type="journal article" date="2016" name="Genome Biol. Evol.">
        <title>Divergent and convergent evolution of fungal pathogenicity.</title>
        <authorList>
            <person name="Shang Y."/>
            <person name="Xiao G."/>
            <person name="Zheng P."/>
            <person name="Cen K."/>
            <person name="Zhan S."/>
            <person name="Wang C."/>
        </authorList>
    </citation>
    <scope>NUCLEOTIDE SEQUENCE [LARGE SCALE GENOMIC DNA]</scope>
    <source>
        <strain evidence="1 2">RCEF 1005</strain>
    </source>
</reference>
<evidence type="ECO:0000313" key="1">
    <source>
        <dbReference type="EMBL" id="OAA66397.1"/>
    </source>
</evidence>
<dbReference type="Gene3D" id="3.30.200.20">
    <property type="entry name" value="Phosphorylase Kinase, domain 1"/>
    <property type="match status" value="1"/>
</dbReference>
<comment type="caution">
    <text evidence="1">The sequence shown here is derived from an EMBL/GenBank/DDBJ whole genome shotgun (WGS) entry which is preliminary data.</text>
</comment>